<accession>A0A151P3L6</accession>
<evidence type="ECO:0000313" key="1">
    <source>
        <dbReference type="EMBL" id="KYO43613.1"/>
    </source>
</evidence>
<dbReference type="Proteomes" id="UP000050525">
    <property type="component" value="Unassembled WGS sequence"/>
</dbReference>
<reference evidence="1 2" key="1">
    <citation type="journal article" date="2012" name="Genome Biol.">
        <title>Sequencing three crocodilian genomes to illuminate the evolution of archosaurs and amniotes.</title>
        <authorList>
            <person name="St John J.A."/>
            <person name="Braun E.L."/>
            <person name="Isberg S.R."/>
            <person name="Miles L.G."/>
            <person name="Chong A.Y."/>
            <person name="Gongora J."/>
            <person name="Dalzell P."/>
            <person name="Moran C."/>
            <person name="Bed'hom B."/>
            <person name="Abzhanov A."/>
            <person name="Burgess S.C."/>
            <person name="Cooksey A.M."/>
            <person name="Castoe T.A."/>
            <person name="Crawford N.G."/>
            <person name="Densmore L.D."/>
            <person name="Drew J.C."/>
            <person name="Edwards S.V."/>
            <person name="Faircloth B.C."/>
            <person name="Fujita M.K."/>
            <person name="Greenwold M.J."/>
            <person name="Hoffmann F.G."/>
            <person name="Howard J.M."/>
            <person name="Iguchi T."/>
            <person name="Janes D.E."/>
            <person name="Khan S.Y."/>
            <person name="Kohno S."/>
            <person name="de Koning A.J."/>
            <person name="Lance S.L."/>
            <person name="McCarthy F.M."/>
            <person name="McCormack J.E."/>
            <person name="Merchant M.E."/>
            <person name="Peterson D.G."/>
            <person name="Pollock D.D."/>
            <person name="Pourmand N."/>
            <person name="Raney B.J."/>
            <person name="Roessler K.A."/>
            <person name="Sanford J.R."/>
            <person name="Sawyer R.H."/>
            <person name="Schmidt C.J."/>
            <person name="Triplett E.W."/>
            <person name="Tuberville T.D."/>
            <person name="Venegas-Anaya M."/>
            <person name="Howard J.T."/>
            <person name="Jarvis E.D."/>
            <person name="Guillette L.J.Jr."/>
            <person name="Glenn T.C."/>
            <person name="Green R.E."/>
            <person name="Ray D.A."/>
        </authorList>
    </citation>
    <scope>NUCLEOTIDE SEQUENCE [LARGE SCALE GENOMIC DNA]</scope>
    <source>
        <strain evidence="1">KSC_2009_1</strain>
    </source>
</reference>
<dbReference type="EMBL" id="AKHW03001146">
    <property type="protein sequence ID" value="KYO43613.1"/>
    <property type="molecule type" value="Genomic_DNA"/>
</dbReference>
<keyword evidence="2" id="KW-1185">Reference proteome</keyword>
<protein>
    <submittedName>
        <fullName evidence="1">Uncharacterized protein</fullName>
    </submittedName>
</protein>
<evidence type="ECO:0000313" key="2">
    <source>
        <dbReference type="Proteomes" id="UP000050525"/>
    </source>
</evidence>
<proteinExistence type="predicted"/>
<organism evidence="1 2">
    <name type="scientific">Alligator mississippiensis</name>
    <name type="common">American alligator</name>
    <dbReference type="NCBI Taxonomy" id="8496"/>
    <lineage>
        <taxon>Eukaryota</taxon>
        <taxon>Metazoa</taxon>
        <taxon>Chordata</taxon>
        <taxon>Craniata</taxon>
        <taxon>Vertebrata</taxon>
        <taxon>Euteleostomi</taxon>
        <taxon>Archelosauria</taxon>
        <taxon>Archosauria</taxon>
        <taxon>Crocodylia</taxon>
        <taxon>Alligatoridae</taxon>
        <taxon>Alligatorinae</taxon>
        <taxon>Alligator</taxon>
    </lineage>
</organism>
<sequence length="148" mass="16108">MQEGGGTTGICIQTGTLKISSASGDKDYTRLETLVIWSHSRIVTLEEGKVVSQTGKSYNLKGFKNQHGDTEKSKITCVTSKGDDTTEEEKKKSVVMGIQVVAGLSTEELSNATAGSKMWAMKQRHGFLLHSLSYSPPQERLLDVSRGQ</sequence>
<comment type="caution">
    <text evidence="1">The sequence shown here is derived from an EMBL/GenBank/DDBJ whole genome shotgun (WGS) entry which is preliminary data.</text>
</comment>
<dbReference type="AlphaFoldDB" id="A0A151P3L6"/>
<name>A0A151P3L6_ALLMI</name>
<gene>
    <name evidence="1" type="ORF">Y1Q_0013627</name>
</gene>